<reference evidence="1 2" key="1">
    <citation type="submission" date="2023-07" db="EMBL/GenBank/DDBJ databases">
        <title>Sorghum-associated microbial communities from plants grown in Nebraska, USA.</title>
        <authorList>
            <person name="Schachtman D."/>
        </authorList>
    </citation>
    <scope>NUCLEOTIDE SEQUENCE [LARGE SCALE GENOMIC DNA]</scope>
    <source>
        <strain evidence="1 2">596</strain>
    </source>
</reference>
<dbReference type="RefSeq" id="WP_310011382.1">
    <property type="nucleotide sequence ID" value="NZ_JAVDSJ010000005.1"/>
</dbReference>
<dbReference type="InterPro" id="IPR011330">
    <property type="entry name" value="Glyco_hydro/deAcase_b/a-brl"/>
</dbReference>
<dbReference type="Gene3D" id="3.20.20.370">
    <property type="entry name" value="Glycoside hydrolase/deacetylase"/>
    <property type="match status" value="1"/>
</dbReference>
<dbReference type="SUPFAM" id="SSF88713">
    <property type="entry name" value="Glycoside hydrolase/deacetylase"/>
    <property type="match status" value="1"/>
</dbReference>
<dbReference type="EMBL" id="JAVDSJ010000005">
    <property type="protein sequence ID" value="MDR6585539.1"/>
    <property type="molecule type" value="Genomic_DNA"/>
</dbReference>
<keyword evidence="2" id="KW-1185">Reference proteome</keyword>
<sequence>MNILSALIQASIWGGSSSASVSPSSLFEISDWINNTDRPNYKVGMHGGKHDVMPHRPQRVRSLGNWRSKADVYNATGAYVDVVQSTPLYGAVGGVEVQLTLATGNSASVAFDATQVKGAGNEIDVSNAVIGFVFRGILNTNLYVGTFNIQLFDTGSPAAVPASYLQSNSTGFEMQNWSTNEGATEGRVQRLGIDINQFTMTGTVDKTKIKWGRVNLGASGGTITIAPLSIDVVQRASTKGRVGFSFDDGGYPQYTFLAPLFQRYGMRATAYLSPLATMLGTTNANYQTVQQVINLLERFGWQIGSQGFTTEAATILGWTNDQLMAEGNKLRAMHAALGVWGGIDGSYFGGVNHGKVGVYDALFRRHFRTMRSFRNGRAFAAGAMTPIGETLPFGDPSIIRAFNFSSGYATGDAYTMWKGLVDQAIANKGVAFFAGHSEFTSTASTLYPDLVNLLSYCEQQVAAGNLECNTVGELVSLVNTYA</sequence>
<name>A0ABU1PI69_9BURK</name>
<accession>A0ABU1PI69</accession>
<proteinExistence type="predicted"/>
<gene>
    <name evidence="1" type="ORF">J2W50_003757</name>
</gene>
<evidence type="ECO:0000313" key="2">
    <source>
        <dbReference type="Proteomes" id="UP001260715"/>
    </source>
</evidence>
<organism evidence="1 2">
    <name type="scientific">Herbaspirillum frisingense</name>
    <dbReference type="NCBI Taxonomy" id="92645"/>
    <lineage>
        <taxon>Bacteria</taxon>
        <taxon>Pseudomonadati</taxon>
        <taxon>Pseudomonadota</taxon>
        <taxon>Betaproteobacteria</taxon>
        <taxon>Burkholderiales</taxon>
        <taxon>Oxalobacteraceae</taxon>
        <taxon>Herbaspirillum</taxon>
    </lineage>
</organism>
<evidence type="ECO:0000313" key="1">
    <source>
        <dbReference type="EMBL" id="MDR6585539.1"/>
    </source>
</evidence>
<evidence type="ECO:0008006" key="3">
    <source>
        <dbReference type="Google" id="ProtNLM"/>
    </source>
</evidence>
<protein>
    <recommendedName>
        <fullName evidence="3">Polysaccharide deacetylase family protein</fullName>
    </recommendedName>
</protein>
<dbReference type="Proteomes" id="UP001260715">
    <property type="component" value="Unassembled WGS sequence"/>
</dbReference>
<comment type="caution">
    <text evidence="1">The sequence shown here is derived from an EMBL/GenBank/DDBJ whole genome shotgun (WGS) entry which is preliminary data.</text>
</comment>